<keyword evidence="1" id="KW-0805">Transcription regulation</keyword>
<feature type="domain" description="Cyclic nucleotide-binding" evidence="4">
    <location>
        <begin position="33"/>
        <end position="102"/>
    </location>
</feature>
<comment type="caution">
    <text evidence="6">The sequence shown here is derived from an EMBL/GenBank/DDBJ whole genome shotgun (WGS) entry which is preliminary data.</text>
</comment>
<evidence type="ECO:0000313" key="6">
    <source>
        <dbReference type="EMBL" id="HGC42224.1"/>
    </source>
</evidence>
<keyword evidence="2" id="KW-0238">DNA-binding</keyword>
<organism evidence="6">
    <name type="scientific">Acidicaldus sp</name>
    <dbReference type="NCBI Taxonomy" id="1872105"/>
    <lineage>
        <taxon>Bacteria</taxon>
        <taxon>Pseudomonadati</taxon>
        <taxon>Pseudomonadota</taxon>
        <taxon>Alphaproteobacteria</taxon>
        <taxon>Acetobacterales</taxon>
        <taxon>Acetobacteraceae</taxon>
        <taxon>Acidicaldus</taxon>
    </lineage>
</organism>
<dbReference type="SMART" id="SM00100">
    <property type="entry name" value="cNMP"/>
    <property type="match status" value="1"/>
</dbReference>
<name>A0A8J4M5D8_9PROT</name>
<evidence type="ECO:0000259" key="4">
    <source>
        <dbReference type="PROSITE" id="PS50042"/>
    </source>
</evidence>
<dbReference type="GO" id="GO:0005829">
    <property type="term" value="C:cytosol"/>
    <property type="evidence" value="ECO:0007669"/>
    <property type="project" value="TreeGrafter"/>
</dbReference>
<dbReference type="PROSITE" id="PS50042">
    <property type="entry name" value="CNMP_BINDING_3"/>
    <property type="match status" value="1"/>
</dbReference>
<dbReference type="GO" id="GO:0003677">
    <property type="term" value="F:DNA binding"/>
    <property type="evidence" value="ECO:0007669"/>
    <property type="project" value="UniProtKB-KW"/>
</dbReference>
<dbReference type="PANTHER" id="PTHR24567:SF75">
    <property type="entry name" value="FUMARATE AND NITRATE REDUCTION REGULATORY PROTEIN"/>
    <property type="match status" value="1"/>
</dbReference>
<dbReference type="InterPro" id="IPR036390">
    <property type="entry name" value="WH_DNA-bd_sf"/>
</dbReference>
<dbReference type="Pfam" id="PF00027">
    <property type="entry name" value="cNMP_binding"/>
    <property type="match status" value="1"/>
</dbReference>
<dbReference type="AlphaFoldDB" id="A0A8J4M5D8"/>
<keyword evidence="3" id="KW-0804">Transcription</keyword>
<dbReference type="InterPro" id="IPR000595">
    <property type="entry name" value="cNMP-bd_dom"/>
</dbReference>
<sequence length="248" mass="27386">MAKIIRMKNHPASAPALPSLRAVPLRLSSNGQAVPLLDEAERETLAGIATLARFPRGARLEAEGERAVQIYNIIEGVVKTYRLSEDGAAYILAFLFPGDLVGLYENGRYVNSAEAVTAVVAHRLPIEALEQVLQRDPALNAHFLSKACHDLRAAQRHTILLAHHDARTRVLLFLDLIADHASEITGSRRIVALPMPRTDIADYLALSPEAVSRTLHALEHEGVLRFISPRVIEFDRRDDLPSIHRQSG</sequence>
<dbReference type="EMBL" id="DTQM01000063">
    <property type="protein sequence ID" value="HGC42224.1"/>
    <property type="molecule type" value="Genomic_DNA"/>
</dbReference>
<proteinExistence type="predicted"/>
<dbReference type="SMART" id="SM00419">
    <property type="entry name" value="HTH_CRP"/>
    <property type="match status" value="1"/>
</dbReference>
<gene>
    <name evidence="6" type="ORF">ENY07_03235</name>
</gene>
<dbReference type="InterPro" id="IPR012318">
    <property type="entry name" value="HTH_CRP"/>
</dbReference>
<evidence type="ECO:0000256" key="1">
    <source>
        <dbReference type="ARBA" id="ARBA00023015"/>
    </source>
</evidence>
<dbReference type="Pfam" id="PF13545">
    <property type="entry name" value="HTH_Crp_2"/>
    <property type="match status" value="1"/>
</dbReference>
<dbReference type="Gene3D" id="2.60.120.10">
    <property type="entry name" value="Jelly Rolls"/>
    <property type="match status" value="1"/>
</dbReference>
<dbReference type="InterPro" id="IPR018490">
    <property type="entry name" value="cNMP-bd_dom_sf"/>
</dbReference>
<feature type="domain" description="HTH crp-type" evidence="5">
    <location>
        <begin position="164"/>
        <end position="238"/>
    </location>
</feature>
<dbReference type="InterPro" id="IPR014710">
    <property type="entry name" value="RmlC-like_jellyroll"/>
</dbReference>
<dbReference type="CDD" id="cd00038">
    <property type="entry name" value="CAP_ED"/>
    <property type="match status" value="1"/>
</dbReference>
<accession>A0A8J4M5D8</accession>
<dbReference type="PRINTS" id="PR00034">
    <property type="entry name" value="HTHCRP"/>
</dbReference>
<dbReference type="PANTHER" id="PTHR24567">
    <property type="entry name" value="CRP FAMILY TRANSCRIPTIONAL REGULATORY PROTEIN"/>
    <property type="match status" value="1"/>
</dbReference>
<dbReference type="CDD" id="cd00092">
    <property type="entry name" value="HTH_CRP"/>
    <property type="match status" value="1"/>
</dbReference>
<protein>
    <submittedName>
        <fullName evidence="6">Crp/Fnr family transcriptional regulator</fullName>
    </submittedName>
</protein>
<reference evidence="6" key="1">
    <citation type="journal article" date="2020" name="mSystems">
        <title>Genome- and Community-Level Interaction Insights into Carbon Utilization and Element Cycling Functions of Hydrothermarchaeota in Hydrothermal Sediment.</title>
        <authorList>
            <person name="Zhou Z."/>
            <person name="Liu Y."/>
            <person name="Xu W."/>
            <person name="Pan J."/>
            <person name="Luo Z.H."/>
            <person name="Li M."/>
        </authorList>
    </citation>
    <scope>NUCLEOTIDE SEQUENCE</scope>
    <source>
        <strain evidence="6">SpSt-997</strain>
    </source>
</reference>
<dbReference type="PROSITE" id="PS51063">
    <property type="entry name" value="HTH_CRP_2"/>
    <property type="match status" value="1"/>
</dbReference>
<evidence type="ECO:0000259" key="5">
    <source>
        <dbReference type="PROSITE" id="PS51063"/>
    </source>
</evidence>
<dbReference type="SUPFAM" id="SSF46785">
    <property type="entry name" value="Winged helix' DNA-binding domain"/>
    <property type="match status" value="1"/>
</dbReference>
<evidence type="ECO:0000256" key="3">
    <source>
        <dbReference type="ARBA" id="ARBA00023163"/>
    </source>
</evidence>
<dbReference type="SUPFAM" id="SSF51206">
    <property type="entry name" value="cAMP-binding domain-like"/>
    <property type="match status" value="1"/>
</dbReference>
<evidence type="ECO:0000256" key="2">
    <source>
        <dbReference type="ARBA" id="ARBA00023125"/>
    </source>
</evidence>
<dbReference type="InterPro" id="IPR050397">
    <property type="entry name" value="Env_Response_Regulators"/>
</dbReference>
<dbReference type="GO" id="GO:0003700">
    <property type="term" value="F:DNA-binding transcription factor activity"/>
    <property type="evidence" value="ECO:0007669"/>
    <property type="project" value="TreeGrafter"/>
</dbReference>